<evidence type="ECO:0000256" key="11">
    <source>
        <dbReference type="ARBA" id="ARBA00045763"/>
    </source>
</evidence>
<evidence type="ECO:0000256" key="13">
    <source>
        <dbReference type="PIRSR" id="PIRSR001400-1"/>
    </source>
</evidence>
<feature type="binding site" evidence="12">
    <location>
        <position position="163"/>
    </location>
    <ligand>
        <name>(2R)-2-phosphoglycerate</name>
        <dbReference type="ChEBI" id="CHEBI:58289"/>
    </ligand>
</feature>
<dbReference type="FunFam" id="3.30.390.10:FF:000001">
    <property type="entry name" value="Enolase"/>
    <property type="match status" value="1"/>
</dbReference>
<keyword evidence="5 12" id="KW-0963">Cytoplasm</keyword>
<dbReference type="Pfam" id="PF03952">
    <property type="entry name" value="Enolase_N"/>
    <property type="match status" value="1"/>
</dbReference>
<feature type="binding site" evidence="12">
    <location>
        <position position="392"/>
    </location>
    <ligand>
        <name>(2R)-2-phosphoglycerate</name>
        <dbReference type="ChEBI" id="CHEBI:58289"/>
    </ligand>
</feature>
<dbReference type="HAMAP" id="MF_00318">
    <property type="entry name" value="Enolase"/>
    <property type="match status" value="1"/>
</dbReference>
<evidence type="ECO:0000256" key="4">
    <source>
        <dbReference type="ARBA" id="ARBA00017068"/>
    </source>
</evidence>
<evidence type="ECO:0000256" key="2">
    <source>
        <dbReference type="ARBA" id="ARBA00009604"/>
    </source>
</evidence>
<dbReference type="InterPro" id="IPR020810">
    <property type="entry name" value="Enolase_C"/>
</dbReference>
<evidence type="ECO:0000256" key="8">
    <source>
        <dbReference type="ARBA" id="ARBA00022842"/>
    </source>
</evidence>
<dbReference type="SFLD" id="SFLDS00001">
    <property type="entry name" value="Enolase"/>
    <property type="match status" value="1"/>
</dbReference>
<dbReference type="SUPFAM" id="SSF54826">
    <property type="entry name" value="Enolase N-terminal domain-like"/>
    <property type="match status" value="1"/>
</dbReference>
<dbReference type="RefSeq" id="WP_128535844.1">
    <property type="nucleotide sequence ID" value="NZ_SBIW01000012.1"/>
</dbReference>
<evidence type="ECO:0000256" key="1">
    <source>
        <dbReference type="ARBA" id="ARBA00005031"/>
    </source>
</evidence>
<dbReference type="EMBL" id="SBIW01000012">
    <property type="protein sequence ID" value="RWY47949.1"/>
    <property type="molecule type" value="Genomic_DNA"/>
</dbReference>
<comment type="cofactor">
    <cofactor evidence="15">
        <name>Mg(2+)</name>
        <dbReference type="ChEBI" id="CHEBI:18420"/>
    </cofactor>
    <text evidence="15">Mg(2+) is required for catalysis and for stabilizing the dimer.</text>
</comment>
<dbReference type="Proteomes" id="UP000286701">
    <property type="component" value="Unassembled WGS sequence"/>
</dbReference>
<dbReference type="SFLD" id="SFLDG00178">
    <property type="entry name" value="enolase"/>
    <property type="match status" value="1"/>
</dbReference>
<dbReference type="UniPathway" id="UPA00109">
    <property type="reaction ID" value="UER00187"/>
</dbReference>
<dbReference type="PROSITE" id="PS00164">
    <property type="entry name" value="ENOLASE"/>
    <property type="match status" value="1"/>
</dbReference>
<proteinExistence type="inferred from homology"/>
<dbReference type="GO" id="GO:0004634">
    <property type="term" value="F:phosphopyruvate hydratase activity"/>
    <property type="evidence" value="ECO:0007669"/>
    <property type="project" value="UniProtKB-UniRule"/>
</dbReference>
<evidence type="ECO:0000259" key="16">
    <source>
        <dbReference type="SMART" id="SM01192"/>
    </source>
</evidence>
<keyword evidence="18" id="KW-0670">Pyruvate</keyword>
<dbReference type="Pfam" id="PF00113">
    <property type="entry name" value="Enolase_C"/>
    <property type="match status" value="1"/>
</dbReference>
<dbReference type="InterPro" id="IPR020811">
    <property type="entry name" value="Enolase_N"/>
</dbReference>
<keyword evidence="6 12" id="KW-0964">Secreted</keyword>
<feature type="binding site" evidence="14">
    <location>
        <position position="155"/>
    </location>
    <ligand>
        <name>substrate</name>
    </ligand>
</feature>
<comment type="pathway">
    <text evidence="1 12">Carbohydrate degradation; glycolysis; pyruvate from D-glyceraldehyde 3-phosphate: step 4/5.</text>
</comment>
<dbReference type="NCBIfam" id="TIGR01060">
    <property type="entry name" value="eno"/>
    <property type="match status" value="1"/>
</dbReference>
<dbReference type="GO" id="GO:0009986">
    <property type="term" value="C:cell surface"/>
    <property type="evidence" value="ECO:0007669"/>
    <property type="project" value="UniProtKB-SubCell"/>
</dbReference>
<evidence type="ECO:0000256" key="10">
    <source>
        <dbReference type="ARBA" id="ARBA00023239"/>
    </source>
</evidence>
<evidence type="ECO:0000256" key="12">
    <source>
        <dbReference type="HAMAP-Rule" id="MF_00318"/>
    </source>
</evidence>
<dbReference type="GO" id="GO:0006096">
    <property type="term" value="P:glycolytic process"/>
    <property type="evidence" value="ECO:0007669"/>
    <property type="project" value="UniProtKB-UniRule"/>
</dbReference>
<evidence type="ECO:0000256" key="15">
    <source>
        <dbReference type="PIRSR" id="PIRSR001400-3"/>
    </source>
</evidence>
<dbReference type="GO" id="GO:0000287">
    <property type="term" value="F:magnesium ion binding"/>
    <property type="evidence" value="ECO:0007669"/>
    <property type="project" value="UniProtKB-UniRule"/>
</dbReference>
<feature type="domain" description="Enolase N-terminal" evidence="17">
    <location>
        <begin position="4"/>
        <end position="134"/>
    </location>
</feature>
<dbReference type="GO" id="GO:0000015">
    <property type="term" value="C:phosphopyruvate hydratase complex"/>
    <property type="evidence" value="ECO:0007669"/>
    <property type="project" value="InterPro"/>
</dbReference>
<gene>
    <name evidence="12" type="primary">eno</name>
    <name evidence="18" type="ORF">EPL05_20375</name>
</gene>
<comment type="cofactor">
    <cofactor evidence="12">
        <name>Mg(2+)</name>
        <dbReference type="ChEBI" id="CHEBI:18420"/>
    </cofactor>
    <text evidence="12">Binds a second Mg(2+) ion via substrate during catalysis.</text>
</comment>
<keyword evidence="9 12" id="KW-0324">Glycolysis</keyword>
<feature type="domain" description="Enolase C-terminal TIM barrel" evidence="16">
    <location>
        <begin position="139"/>
        <end position="429"/>
    </location>
</feature>
<dbReference type="SUPFAM" id="SSF51604">
    <property type="entry name" value="Enolase C-terminal domain-like"/>
    <property type="match status" value="1"/>
</dbReference>
<dbReference type="AlphaFoldDB" id="A0A444MIJ5"/>
<dbReference type="PRINTS" id="PR00148">
    <property type="entry name" value="ENOLASE"/>
</dbReference>
<dbReference type="PIRSF" id="PIRSF001400">
    <property type="entry name" value="Enolase"/>
    <property type="match status" value="1"/>
</dbReference>
<dbReference type="EC" id="4.2.1.11" evidence="3 12"/>
<dbReference type="OrthoDB" id="9804716at2"/>
<dbReference type="InterPro" id="IPR000941">
    <property type="entry name" value="Enolase"/>
</dbReference>
<evidence type="ECO:0000256" key="7">
    <source>
        <dbReference type="ARBA" id="ARBA00022723"/>
    </source>
</evidence>
<feature type="binding site" evidence="12 15">
    <location>
        <position position="289"/>
    </location>
    <ligand>
        <name>Mg(2+)</name>
        <dbReference type="ChEBI" id="CHEBI:18420"/>
    </ligand>
</feature>
<feature type="binding site" evidence="12 15">
    <location>
        <position position="242"/>
    </location>
    <ligand>
        <name>Mg(2+)</name>
        <dbReference type="ChEBI" id="CHEBI:18420"/>
    </ligand>
</feature>
<feature type="active site" description="Proton acceptor" evidence="12 13">
    <location>
        <position position="341"/>
    </location>
</feature>
<evidence type="ECO:0000256" key="5">
    <source>
        <dbReference type="ARBA" id="ARBA00022490"/>
    </source>
</evidence>
<dbReference type="SFLD" id="SFLDF00002">
    <property type="entry name" value="enolase"/>
    <property type="match status" value="1"/>
</dbReference>
<dbReference type="Gene3D" id="3.20.20.120">
    <property type="entry name" value="Enolase-like C-terminal domain"/>
    <property type="match status" value="1"/>
</dbReference>
<feature type="binding site" evidence="12 15">
    <location>
        <position position="316"/>
    </location>
    <ligand>
        <name>Mg(2+)</name>
        <dbReference type="ChEBI" id="CHEBI:18420"/>
    </ligand>
</feature>
<feature type="binding site" evidence="12">
    <location>
        <position position="370"/>
    </location>
    <ligand>
        <name>(2R)-2-phosphoglycerate</name>
        <dbReference type="ChEBI" id="CHEBI:58289"/>
    </ligand>
</feature>
<name>A0A444MIJ5_9SPHI</name>
<evidence type="ECO:0000259" key="17">
    <source>
        <dbReference type="SMART" id="SM01193"/>
    </source>
</evidence>
<feature type="binding site" evidence="14">
    <location>
        <position position="289"/>
    </location>
    <ligand>
        <name>substrate</name>
    </ligand>
</feature>
<reference evidence="18 19" key="1">
    <citation type="submission" date="2019-01" db="EMBL/GenBank/DDBJ databases">
        <title>Mucilaginibacter antarcticum sp. nov., isolated from antarctic soil.</title>
        <authorList>
            <person name="Yan Y.-Q."/>
            <person name="Du Z.-J."/>
        </authorList>
    </citation>
    <scope>NUCLEOTIDE SEQUENCE [LARGE SCALE GENOMIC DNA]</scope>
    <source>
        <strain evidence="18 19">F01003</strain>
    </source>
</reference>
<comment type="function">
    <text evidence="11 12">Catalyzes the reversible conversion of 2-phosphoglycerate (2-PG) into phosphoenolpyruvate (PEP). It is essential for the degradation of carbohydrates via glycolysis.</text>
</comment>
<evidence type="ECO:0000313" key="19">
    <source>
        <dbReference type="Proteomes" id="UP000286701"/>
    </source>
</evidence>
<dbReference type="Gene3D" id="3.30.390.10">
    <property type="entry name" value="Enolase-like, N-terminal domain"/>
    <property type="match status" value="1"/>
</dbReference>
<organism evidence="18 19">
    <name type="scientific">Mucilaginibacter gilvus</name>
    <dbReference type="NCBI Taxonomy" id="2305909"/>
    <lineage>
        <taxon>Bacteria</taxon>
        <taxon>Pseudomonadati</taxon>
        <taxon>Bacteroidota</taxon>
        <taxon>Sphingobacteriia</taxon>
        <taxon>Sphingobacteriales</taxon>
        <taxon>Sphingobacteriaceae</taxon>
        <taxon>Mucilaginibacter</taxon>
    </lineage>
</organism>
<keyword evidence="8 12" id="KW-0460">Magnesium</keyword>
<dbReference type="PANTHER" id="PTHR11902:SF1">
    <property type="entry name" value="ENOLASE"/>
    <property type="match status" value="1"/>
</dbReference>
<feature type="binding site" evidence="14">
    <location>
        <position position="316"/>
    </location>
    <ligand>
        <name>substrate</name>
    </ligand>
</feature>
<evidence type="ECO:0000256" key="9">
    <source>
        <dbReference type="ARBA" id="ARBA00023152"/>
    </source>
</evidence>
<dbReference type="CDD" id="cd03313">
    <property type="entry name" value="enolase"/>
    <property type="match status" value="1"/>
</dbReference>
<keyword evidence="10 12" id="KW-0456">Lyase</keyword>
<accession>A0A444MIJ5</accession>
<evidence type="ECO:0000256" key="6">
    <source>
        <dbReference type="ARBA" id="ARBA00022525"/>
    </source>
</evidence>
<feature type="binding site" evidence="12">
    <location>
        <position position="341"/>
    </location>
    <ligand>
        <name>(2R)-2-phosphoglycerate</name>
        <dbReference type="ChEBI" id="CHEBI:58289"/>
    </ligand>
</feature>
<comment type="caution">
    <text evidence="18">The sequence shown here is derived from an EMBL/GenBank/DDBJ whole genome shotgun (WGS) entry which is preliminary data.</text>
</comment>
<dbReference type="PANTHER" id="PTHR11902">
    <property type="entry name" value="ENOLASE"/>
    <property type="match status" value="1"/>
</dbReference>
<comment type="similarity">
    <text evidence="2 12">Belongs to the enolase family.</text>
</comment>
<keyword evidence="19" id="KW-1185">Reference proteome</keyword>
<keyword evidence="7 12" id="KW-0479">Metal-binding</keyword>
<evidence type="ECO:0000313" key="18">
    <source>
        <dbReference type="EMBL" id="RWY47949.1"/>
    </source>
</evidence>
<feature type="binding site" evidence="14">
    <location>
        <position position="392"/>
    </location>
    <ligand>
        <name>substrate</name>
    </ligand>
</feature>
<dbReference type="FunFam" id="3.20.20.120:FF:000001">
    <property type="entry name" value="Enolase"/>
    <property type="match status" value="1"/>
</dbReference>
<dbReference type="SMART" id="SM01192">
    <property type="entry name" value="Enolase_C"/>
    <property type="match status" value="1"/>
</dbReference>
<sequence>MSLIIDVHARQILDSRGNPTIEVDVLTENGALGRAAVPSGASTGMHEAVELRDDDKKVYMGKGVLKAVANVNDKIAAELKGIDVFEQNLIDKLMIDLDGTENKGNLGANAILGVSLAVAKAAAQESRQPLYRYIGGVNANTLPIPMMNIVNGGSHSDAPIAFQEFMIMPIGASSFSEALRWGTEVFHNLKKILHDRGLSTAVGDEGGFAPTFDSTEDGVETILKAIEKAGYKPGEDIFIAFDCAASEFYKDGKYDYTKFEGEKGAIRTSAEQADYLAELCAKYPVISVEDGMAEDDWAGWKLLTEKIGSKVQLVGDDLFVTNVKRLQQGIDNDTANSILVKVNQIGSLTETINAVSLAQTNGYTSVMSHRSGETEDVTIADLAVALNCGQIKTGSASRSDRIAKYNQLLRIEEELGDSARFIGKNFKFLKK</sequence>
<feature type="binding site" evidence="12">
    <location>
        <position position="371"/>
    </location>
    <ligand>
        <name>(2R)-2-phosphoglycerate</name>
        <dbReference type="ChEBI" id="CHEBI:58289"/>
    </ligand>
</feature>
<evidence type="ECO:0000256" key="3">
    <source>
        <dbReference type="ARBA" id="ARBA00012058"/>
    </source>
</evidence>
<evidence type="ECO:0000256" key="14">
    <source>
        <dbReference type="PIRSR" id="PIRSR001400-2"/>
    </source>
</evidence>
<protein>
    <recommendedName>
        <fullName evidence="4 12">Enolase</fullName>
        <ecNumber evidence="3 12">4.2.1.11</ecNumber>
    </recommendedName>
    <alternativeName>
        <fullName evidence="12">2-phospho-D-glycerate hydro-lyase</fullName>
    </alternativeName>
    <alternativeName>
        <fullName evidence="12">2-phosphoglycerate dehydratase</fullName>
    </alternativeName>
</protein>
<dbReference type="SMART" id="SM01193">
    <property type="entry name" value="Enolase_N"/>
    <property type="match status" value="1"/>
</dbReference>
<dbReference type="InterPro" id="IPR029017">
    <property type="entry name" value="Enolase-like_N"/>
</dbReference>
<dbReference type="InterPro" id="IPR036849">
    <property type="entry name" value="Enolase-like_C_sf"/>
</dbReference>
<dbReference type="InterPro" id="IPR020809">
    <property type="entry name" value="Enolase_CS"/>
</dbReference>
<comment type="subcellular location">
    <subcellularLocation>
        <location evidence="12">Cytoplasm</location>
    </subcellularLocation>
    <subcellularLocation>
        <location evidence="12">Secreted</location>
    </subcellularLocation>
    <subcellularLocation>
        <location evidence="12">Cell surface</location>
    </subcellularLocation>
    <text evidence="12">Fractions of enolase are present in both the cytoplasm and on the cell surface.</text>
</comment>
<dbReference type="GO" id="GO:0005576">
    <property type="term" value="C:extracellular region"/>
    <property type="evidence" value="ECO:0007669"/>
    <property type="project" value="UniProtKB-SubCell"/>
</dbReference>
<feature type="binding site" evidence="14">
    <location>
        <begin position="368"/>
        <end position="371"/>
    </location>
    <ligand>
        <name>substrate</name>
    </ligand>
</feature>
<feature type="binding site" evidence="14">
    <location>
        <position position="164"/>
    </location>
    <ligand>
        <name>substrate</name>
    </ligand>
</feature>
<comment type="catalytic activity">
    <reaction evidence="12">
        <text>(2R)-2-phosphoglycerate = phosphoenolpyruvate + H2O</text>
        <dbReference type="Rhea" id="RHEA:10164"/>
        <dbReference type="ChEBI" id="CHEBI:15377"/>
        <dbReference type="ChEBI" id="CHEBI:58289"/>
        <dbReference type="ChEBI" id="CHEBI:58702"/>
        <dbReference type="EC" id="4.2.1.11"/>
    </reaction>
</comment>
<feature type="active site" description="Proton donor" evidence="12 13">
    <location>
        <position position="205"/>
    </location>
</feature>